<sequence>MTEMFGLLKELTTRRTPEKVLIREEAKFLITKNVNSFSLTNGEEERSDKISVATGNDIEKTTETETGMQVKETEKKNEAEKEEIIEDGEIEREMSLLEFGWRVGLYSEMESRDVATLSGLRREETVNSTHVTHSFWPSIGDGMFNVGNTKAQSIRNPGIKLEEEDDGDDEEGDRERGNEGFGGFTDFYRNMSEGD</sequence>
<gene>
    <name evidence="2" type="ORF">Tci_053218</name>
</gene>
<evidence type="ECO:0000313" key="2">
    <source>
        <dbReference type="EMBL" id="GEU81240.1"/>
    </source>
</evidence>
<accession>A0A6L2N515</accession>
<protein>
    <submittedName>
        <fullName evidence="2">Uncharacterized protein</fullName>
    </submittedName>
</protein>
<comment type="caution">
    <text evidence="2">The sequence shown here is derived from an EMBL/GenBank/DDBJ whole genome shotgun (WGS) entry which is preliminary data.</text>
</comment>
<feature type="non-terminal residue" evidence="2">
    <location>
        <position position="195"/>
    </location>
</feature>
<feature type="region of interest" description="Disordered" evidence="1">
    <location>
        <begin position="149"/>
        <end position="195"/>
    </location>
</feature>
<dbReference type="AlphaFoldDB" id="A0A6L2N515"/>
<feature type="compositionally biased region" description="Acidic residues" evidence="1">
    <location>
        <begin position="162"/>
        <end position="172"/>
    </location>
</feature>
<proteinExistence type="predicted"/>
<reference evidence="2" key="1">
    <citation type="journal article" date="2019" name="Sci. Rep.">
        <title>Draft genome of Tanacetum cinerariifolium, the natural source of mosquito coil.</title>
        <authorList>
            <person name="Yamashiro T."/>
            <person name="Shiraishi A."/>
            <person name="Satake H."/>
            <person name="Nakayama K."/>
        </authorList>
    </citation>
    <scope>NUCLEOTIDE SEQUENCE</scope>
</reference>
<dbReference type="EMBL" id="BKCJ010008240">
    <property type="protein sequence ID" value="GEU81240.1"/>
    <property type="molecule type" value="Genomic_DNA"/>
</dbReference>
<evidence type="ECO:0000256" key="1">
    <source>
        <dbReference type="SAM" id="MobiDB-lite"/>
    </source>
</evidence>
<name>A0A6L2N515_TANCI</name>
<organism evidence="2">
    <name type="scientific">Tanacetum cinerariifolium</name>
    <name type="common">Dalmatian daisy</name>
    <name type="synonym">Chrysanthemum cinerariifolium</name>
    <dbReference type="NCBI Taxonomy" id="118510"/>
    <lineage>
        <taxon>Eukaryota</taxon>
        <taxon>Viridiplantae</taxon>
        <taxon>Streptophyta</taxon>
        <taxon>Embryophyta</taxon>
        <taxon>Tracheophyta</taxon>
        <taxon>Spermatophyta</taxon>
        <taxon>Magnoliopsida</taxon>
        <taxon>eudicotyledons</taxon>
        <taxon>Gunneridae</taxon>
        <taxon>Pentapetalae</taxon>
        <taxon>asterids</taxon>
        <taxon>campanulids</taxon>
        <taxon>Asterales</taxon>
        <taxon>Asteraceae</taxon>
        <taxon>Asteroideae</taxon>
        <taxon>Anthemideae</taxon>
        <taxon>Anthemidinae</taxon>
        <taxon>Tanacetum</taxon>
    </lineage>
</organism>